<evidence type="ECO:0000313" key="3">
    <source>
        <dbReference type="EMBL" id="GLU49479.1"/>
    </source>
</evidence>
<dbReference type="AlphaFoldDB" id="A0A9W6P9F7"/>
<evidence type="ECO:0000259" key="2">
    <source>
        <dbReference type="Pfam" id="PF00563"/>
    </source>
</evidence>
<proteinExistence type="predicted"/>
<dbReference type="InterPro" id="IPR001633">
    <property type="entry name" value="EAL_dom"/>
</dbReference>
<evidence type="ECO:0000256" key="1">
    <source>
        <dbReference type="SAM" id="MobiDB-lite"/>
    </source>
</evidence>
<sequence>MPTSASPRGARLETGRAEPPTARLRPIVDLDSGAVLAVEVAPATDAGQGDDAAALGERLLALARSALDRESLLPLVLPVPARLLCAGREPFSLLESWFRRAGRRPRDITLMVDAGLRELPSEQLTRGVAVLRELGFRSALGTARIAPDLLVRSAPFFFRVDAELTAGVPGDERLTAIVEGMTRIGRGAGSFPLAAGVCSTAQLVGLRKAGVRLAQGPVFARDDWAPGERVAPIPDAALLESTSTGVDVGPRVSEFMVPAVTMTQDATSEEVLEAFGNDSALSSVILIDHRERPVAALDRARFLLSITGPYGHALHARRPAQRLAGAPRTVARTAPALAALRSAGTERERVYEDLIAVNEFGQCMGVVHVSDLIRSLSRG</sequence>
<feature type="domain" description="EAL" evidence="2">
    <location>
        <begin position="91"/>
        <end position="221"/>
    </location>
</feature>
<reference evidence="3" key="1">
    <citation type="submission" date="2023-02" db="EMBL/GenBank/DDBJ databases">
        <title>Nocardiopsis ansamitocini NBRC 112285.</title>
        <authorList>
            <person name="Ichikawa N."/>
            <person name="Sato H."/>
            <person name="Tonouchi N."/>
        </authorList>
    </citation>
    <scope>NUCLEOTIDE SEQUENCE</scope>
    <source>
        <strain evidence="3">NBRC 112285</strain>
    </source>
</reference>
<dbReference type="EMBL" id="BSQG01000007">
    <property type="protein sequence ID" value="GLU49479.1"/>
    <property type="molecule type" value="Genomic_DNA"/>
</dbReference>
<comment type="caution">
    <text evidence="3">The sequence shown here is derived from an EMBL/GenBank/DDBJ whole genome shotgun (WGS) entry which is preliminary data.</text>
</comment>
<accession>A0A9W6P9F7</accession>
<dbReference type="InterPro" id="IPR035919">
    <property type="entry name" value="EAL_sf"/>
</dbReference>
<organism evidence="3 4">
    <name type="scientific">Nocardiopsis ansamitocini</name>
    <dbReference type="NCBI Taxonomy" id="1670832"/>
    <lineage>
        <taxon>Bacteria</taxon>
        <taxon>Bacillati</taxon>
        <taxon>Actinomycetota</taxon>
        <taxon>Actinomycetes</taxon>
        <taxon>Streptosporangiales</taxon>
        <taxon>Nocardiopsidaceae</taxon>
        <taxon>Nocardiopsis</taxon>
    </lineage>
</organism>
<feature type="region of interest" description="Disordered" evidence="1">
    <location>
        <begin position="1"/>
        <end position="20"/>
    </location>
</feature>
<gene>
    <name evidence="3" type="ORF">Nans01_38300</name>
</gene>
<dbReference type="Pfam" id="PF00563">
    <property type="entry name" value="EAL"/>
    <property type="match status" value="1"/>
</dbReference>
<name>A0A9W6P9F7_9ACTN</name>
<evidence type="ECO:0000313" key="4">
    <source>
        <dbReference type="Proteomes" id="UP001165092"/>
    </source>
</evidence>
<dbReference type="SUPFAM" id="SSF141868">
    <property type="entry name" value="EAL domain-like"/>
    <property type="match status" value="1"/>
</dbReference>
<dbReference type="Gene3D" id="3.20.20.450">
    <property type="entry name" value="EAL domain"/>
    <property type="match status" value="1"/>
</dbReference>
<protein>
    <recommendedName>
        <fullName evidence="2">EAL domain-containing protein</fullName>
    </recommendedName>
</protein>
<keyword evidence="4" id="KW-1185">Reference proteome</keyword>
<dbReference type="Proteomes" id="UP001165092">
    <property type="component" value="Unassembled WGS sequence"/>
</dbReference>